<protein>
    <submittedName>
        <fullName evidence="2">Uncharacterized protein</fullName>
    </submittedName>
</protein>
<dbReference type="OrthoDB" id="10522499at2759"/>
<name>A0A433TIC3_ELYCH</name>
<dbReference type="AlphaFoldDB" id="A0A433TIC3"/>
<reference evidence="2 3" key="1">
    <citation type="submission" date="2019-01" db="EMBL/GenBank/DDBJ databases">
        <title>A draft genome assembly of the solar-powered sea slug Elysia chlorotica.</title>
        <authorList>
            <person name="Cai H."/>
            <person name="Li Q."/>
            <person name="Fang X."/>
            <person name="Li J."/>
            <person name="Curtis N.E."/>
            <person name="Altenburger A."/>
            <person name="Shibata T."/>
            <person name="Feng M."/>
            <person name="Maeda T."/>
            <person name="Schwartz J.A."/>
            <person name="Shigenobu S."/>
            <person name="Lundholm N."/>
            <person name="Nishiyama T."/>
            <person name="Yang H."/>
            <person name="Hasebe M."/>
            <person name="Li S."/>
            <person name="Pierce S.K."/>
            <person name="Wang J."/>
        </authorList>
    </citation>
    <scope>NUCLEOTIDE SEQUENCE [LARGE SCALE GENOMIC DNA]</scope>
    <source>
        <strain evidence="2">EC2010</strain>
        <tissue evidence="2">Whole organism of an adult</tissue>
    </source>
</reference>
<dbReference type="Proteomes" id="UP000271974">
    <property type="component" value="Unassembled WGS sequence"/>
</dbReference>
<keyword evidence="3" id="KW-1185">Reference proteome</keyword>
<evidence type="ECO:0000313" key="3">
    <source>
        <dbReference type="Proteomes" id="UP000271974"/>
    </source>
</evidence>
<evidence type="ECO:0000256" key="1">
    <source>
        <dbReference type="SAM" id="MobiDB-lite"/>
    </source>
</evidence>
<feature type="compositionally biased region" description="Basic and acidic residues" evidence="1">
    <location>
        <begin position="98"/>
        <end position="111"/>
    </location>
</feature>
<evidence type="ECO:0000313" key="2">
    <source>
        <dbReference type="EMBL" id="RUS81315.1"/>
    </source>
</evidence>
<feature type="region of interest" description="Disordered" evidence="1">
    <location>
        <begin position="74"/>
        <end position="119"/>
    </location>
</feature>
<sequence length="246" mass="25933">MLTRKGTLGRRNRASMRRGRGAWGGPGGSAIVRSTGGSLKGARPGAAGYGAAGGPDTSPVGMRTGAKRCSLIQAGDDDGHNDSHRLRAGVPSPSMSFSRDDVGRRLSRGEDGSLNNHHPVKGVSFADTVALAGEESLLNRRLSGYSPCSTNNSNFNRNCSSLYNKRCRSSSNSNIDTRISGSCSALMFGLADQYSEFTATGRLSTSSPGPFGGLDTHSHRQYQSKVGHSCLLLLELLFIVVVSPKI</sequence>
<organism evidence="2 3">
    <name type="scientific">Elysia chlorotica</name>
    <name type="common">Eastern emerald elysia</name>
    <name type="synonym">Sea slug</name>
    <dbReference type="NCBI Taxonomy" id="188477"/>
    <lineage>
        <taxon>Eukaryota</taxon>
        <taxon>Metazoa</taxon>
        <taxon>Spiralia</taxon>
        <taxon>Lophotrochozoa</taxon>
        <taxon>Mollusca</taxon>
        <taxon>Gastropoda</taxon>
        <taxon>Heterobranchia</taxon>
        <taxon>Euthyneura</taxon>
        <taxon>Panpulmonata</taxon>
        <taxon>Sacoglossa</taxon>
        <taxon>Placobranchoidea</taxon>
        <taxon>Plakobranchidae</taxon>
        <taxon>Elysia</taxon>
    </lineage>
</organism>
<gene>
    <name evidence="2" type="ORF">EGW08_010922</name>
</gene>
<proteinExistence type="predicted"/>
<dbReference type="EMBL" id="RQTK01000344">
    <property type="protein sequence ID" value="RUS81315.1"/>
    <property type="molecule type" value="Genomic_DNA"/>
</dbReference>
<feature type="region of interest" description="Disordered" evidence="1">
    <location>
        <begin position="1"/>
        <end position="28"/>
    </location>
</feature>
<accession>A0A433TIC3</accession>
<feature type="compositionally biased region" description="Basic residues" evidence="1">
    <location>
        <begin position="7"/>
        <end position="20"/>
    </location>
</feature>
<comment type="caution">
    <text evidence="2">The sequence shown here is derived from an EMBL/GenBank/DDBJ whole genome shotgun (WGS) entry which is preliminary data.</text>
</comment>